<gene>
    <name evidence="3" type="ORF">A3C07_00600</name>
</gene>
<organism evidence="3 4">
    <name type="scientific">Candidatus Sungbacteria bacterium RIFCSPHIGHO2_02_FULL_47_11</name>
    <dbReference type="NCBI Taxonomy" id="1802270"/>
    <lineage>
        <taxon>Bacteria</taxon>
        <taxon>Candidatus Sungiibacteriota</taxon>
    </lineage>
</organism>
<accession>A0A1G2KHA2</accession>
<proteinExistence type="predicted"/>
<reference evidence="3 4" key="1">
    <citation type="journal article" date="2016" name="Nat. Commun.">
        <title>Thousands of microbial genomes shed light on interconnected biogeochemical processes in an aquifer system.</title>
        <authorList>
            <person name="Anantharaman K."/>
            <person name="Brown C.T."/>
            <person name="Hug L.A."/>
            <person name="Sharon I."/>
            <person name="Castelle C.J."/>
            <person name="Probst A.J."/>
            <person name="Thomas B.C."/>
            <person name="Singh A."/>
            <person name="Wilkins M.J."/>
            <person name="Karaoz U."/>
            <person name="Brodie E.L."/>
            <person name="Williams K.H."/>
            <person name="Hubbard S.S."/>
            <person name="Banfield J.F."/>
        </authorList>
    </citation>
    <scope>NUCLEOTIDE SEQUENCE [LARGE SCALE GENOMIC DNA]</scope>
</reference>
<comment type="caution">
    <text evidence="3">The sequence shown here is derived from an EMBL/GenBank/DDBJ whole genome shotgun (WGS) entry which is preliminary data.</text>
</comment>
<dbReference type="Pfam" id="PF01145">
    <property type="entry name" value="Band_7"/>
    <property type="match status" value="1"/>
</dbReference>
<feature type="transmembrane region" description="Helical" evidence="1">
    <location>
        <begin position="30"/>
        <end position="47"/>
    </location>
</feature>
<keyword evidence="1" id="KW-0472">Membrane</keyword>
<dbReference type="Proteomes" id="UP000179023">
    <property type="component" value="Unassembled WGS sequence"/>
</dbReference>
<keyword evidence="1" id="KW-1133">Transmembrane helix</keyword>
<dbReference type="InterPro" id="IPR001107">
    <property type="entry name" value="Band_7"/>
</dbReference>
<dbReference type="Gene3D" id="3.30.479.30">
    <property type="entry name" value="Band 7 domain"/>
    <property type="match status" value="1"/>
</dbReference>
<evidence type="ECO:0000313" key="4">
    <source>
        <dbReference type="Proteomes" id="UP000179023"/>
    </source>
</evidence>
<feature type="domain" description="Band 7" evidence="2">
    <location>
        <begin position="51"/>
        <end position="240"/>
    </location>
</feature>
<evidence type="ECO:0000313" key="3">
    <source>
        <dbReference type="EMBL" id="OGZ98819.1"/>
    </source>
</evidence>
<dbReference type="EMBL" id="MHQI01000055">
    <property type="protein sequence ID" value="OGZ98819.1"/>
    <property type="molecule type" value="Genomic_DNA"/>
</dbReference>
<keyword evidence="1" id="KW-0812">Transmembrane</keyword>
<evidence type="ECO:0000256" key="1">
    <source>
        <dbReference type="SAM" id="Phobius"/>
    </source>
</evidence>
<dbReference type="InterPro" id="IPR036013">
    <property type="entry name" value="Band_7/SPFH_dom_sf"/>
</dbReference>
<dbReference type="STRING" id="1802270.A3C07_00600"/>
<name>A0A1G2KHA2_9BACT</name>
<dbReference type="AlphaFoldDB" id="A0A1G2KHA2"/>
<protein>
    <recommendedName>
        <fullName evidence="2">Band 7 domain-containing protein</fullName>
    </recommendedName>
</protein>
<evidence type="ECO:0000259" key="2">
    <source>
        <dbReference type="Pfam" id="PF01145"/>
    </source>
</evidence>
<sequence length="331" mass="36367">MIVNLVLLLILVSLGTVVLNSIVPLKGGFYFYSLPLAAITLAVFGFGGKRSVKPFHEGVLHILGTPSPRFVLINGIHWLFPGIFSIGEVDMRTVAKSIVKVKTFTKTPDPVRIEFQVTIPWRVSDSYKFLTVSTGQTDVLLGGLAEQVMLLVSQTKGLEETLGMQNEYNKVFGQVSAPEPTPDDEKKKYGISIELDESTADWGIKTGSVLLSDPEFDSEVVKDLERGRREKLQRRFQRTEAAHNIEVINAYAGDPLPFEAEEVDPLTNKVVTSTKSAQLKTPLSPEAAVLLHQTETGKVVKAVDEKRIVIPEESRGVIEAILSALLGRKDG</sequence>